<evidence type="ECO:0000259" key="1">
    <source>
        <dbReference type="Pfam" id="PF09313"/>
    </source>
</evidence>
<gene>
    <name evidence="2" type="ORF">DXH95_09455</name>
</gene>
<name>A0A371BIX8_9SPHN</name>
<feature type="domain" description="TehB/YeaR-like" evidence="1">
    <location>
        <begin position="123"/>
        <end position="190"/>
    </location>
</feature>
<dbReference type="InterPro" id="IPR014710">
    <property type="entry name" value="RmlC-like_jellyroll"/>
</dbReference>
<dbReference type="OrthoDB" id="7282222at2"/>
<comment type="caution">
    <text evidence="2">The sequence shown here is derived from an EMBL/GenBank/DDBJ whole genome shotgun (WGS) entry which is preliminary data.</text>
</comment>
<dbReference type="Proteomes" id="UP000263833">
    <property type="component" value="Unassembled WGS sequence"/>
</dbReference>
<dbReference type="Gene3D" id="2.60.120.10">
    <property type="entry name" value="Jelly Rolls"/>
    <property type="match status" value="1"/>
</dbReference>
<evidence type="ECO:0000313" key="3">
    <source>
        <dbReference type="Proteomes" id="UP000263833"/>
    </source>
</evidence>
<accession>A0A371BIX8</accession>
<dbReference type="SUPFAM" id="SSF51197">
    <property type="entry name" value="Clavaminate synthase-like"/>
    <property type="match status" value="1"/>
</dbReference>
<protein>
    <submittedName>
        <fullName evidence="2">DUF1971 domain-containing protein</fullName>
    </submittedName>
</protein>
<evidence type="ECO:0000313" key="2">
    <source>
        <dbReference type="EMBL" id="RDV07540.1"/>
    </source>
</evidence>
<dbReference type="Pfam" id="PF09313">
    <property type="entry name" value="TehB-like"/>
    <property type="match status" value="1"/>
</dbReference>
<dbReference type="AlphaFoldDB" id="A0A371BIX8"/>
<reference evidence="3" key="1">
    <citation type="submission" date="2018-08" db="EMBL/GenBank/DDBJ databases">
        <authorList>
            <person name="Kim S.-J."/>
            <person name="Jung G.-Y."/>
        </authorList>
    </citation>
    <scope>NUCLEOTIDE SEQUENCE [LARGE SCALE GENOMIC DNA]</scope>
    <source>
        <strain evidence="3">GY_G</strain>
    </source>
</reference>
<keyword evidence="3" id="KW-1185">Reference proteome</keyword>
<sequence>MACHVGKLRIVLPWPARGHWHRTFGPVHAGYKRCLYIHVFRDSRCVVRPESAPEKIALRTWHWRARNLDRPDEPQRSCRTDIGRTALYCAVRHFDCGDRKGGRFVSDPAALPASAAPYRKIGPFDATTLPSGLRAEHRLKEDVWGKLELLEGSVDFVWDDGRTANRHRLTTGNIQWVTPTTPHHLEVSAPFRLTIEFWK</sequence>
<proteinExistence type="predicted"/>
<dbReference type="EMBL" id="QRGP01000001">
    <property type="protein sequence ID" value="RDV07540.1"/>
    <property type="molecule type" value="Genomic_DNA"/>
</dbReference>
<dbReference type="InterPro" id="IPR015392">
    <property type="entry name" value="TehB/YeaR-like_dom"/>
</dbReference>
<organism evidence="2 3">
    <name type="scientific">Sphingorhabdus pulchriflava</name>
    <dbReference type="NCBI Taxonomy" id="2292257"/>
    <lineage>
        <taxon>Bacteria</taxon>
        <taxon>Pseudomonadati</taxon>
        <taxon>Pseudomonadota</taxon>
        <taxon>Alphaproteobacteria</taxon>
        <taxon>Sphingomonadales</taxon>
        <taxon>Sphingomonadaceae</taxon>
        <taxon>Sphingorhabdus</taxon>
    </lineage>
</organism>